<dbReference type="VEuPathDB" id="TrichDB:TVAG_095210"/>
<evidence type="ECO:0000256" key="1">
    <source>
        <dbReference type="ARBA" id="ARBA00023127"/>
    </source>
</evidence>
<gene>
    <name evidence="3" type="ORF">TVAG_095210</name>
</gene>
<keyword evidence="4" id="KW-1185">Reference proteome</keyword>
<organism evidence="3 4">
    <name type="scientific">Trichomonas vaginalis (strain ATCC PRA-98 / G3)</name>
    <dbReference type="NCBI Taxonomy" id="412133"/>
    <lineage>
        <taxon>Eukaryota</taxon>
        <taxon>Metamonada</taxon>
        <taxon>Parabasalia</taxon>
        <taxon>Trichomonadida</taxon>
        <taxon>Trichomonadidae</taxon>
        <taxon>Trichomonas</taxon>
    </lineage>
</organism>
<dbReference type="KEGG" id="tva:4746638"/>
<dbReference type="SUPFAM" id="SSF47954">
    <property type="entry name" value="Cyclin-like"/>
    <property type="match status" value="1"/>
</dbReference>
<sequence>MGKEADDNILPTLRVIAFTLQEAASQNKLLIGRDVTLSRFHTLSPPKIPILKYLGYLHTNGNCPRSVFIVALILLDRLLIQQPQIKITPNTVHKLFLCSLLTASKFTTDMYYNNITWATIGGIRLEELNVLELEFLFLLGFTIVVTKEEFNKYDHELSVKASLPEFHEG</sequence>
<dbReference type="AlphaFoldDB" id="A2G1J8"/>
<protein>
    <recommendedName>
        <fullName evidence="2">Cyclin</fullName>
    </recommendedName>
</protein>
<dbReference type="Pfam" id="PF08613">
    <property type="entry name" value="Cyclin"/>
    <property type="match status" value="1"/>
</dbReference>
<dbReference type="PANTHER" id="PTHR15615">
    <property type="match status" value="1"/>
</dbReference>
<dbReference type="eggNOG" id="KOG1674">
    <property type="taxonomic scope" value="Eukaryota"/>
</dbReference>
<evidence type="ECO:0000313" key="3">
    <source>
        <dbReference type="EMBL" id="EAX88973.1"/>
    </source>
</evidence>
<proteinExistence type="inferred from homology"/>
<evidence type="ECO:0000313" key="4">
    <source>
        <dbReference type="Proteomes" id="UP000001542"/>
    </source>
</evidence>
<dbReference type="InterPro" id="IPR036915">
    <property type="entry name" value="Cyclin-like_sf"/>
</dbReference>
<dbReference type="RefSeq" id="XP_001301903.1">
    <property type="nucleotide sequence ID" value="XM_001301902.1"/>
</dbReference>
<dbReference type="Gene3D" id="1.10.472.10">
    <property type="entry name" value="Cyclin-like"/>
    <property type="match status" value="1"/>
</dbReference>
<dbReference type="STRING" id="5722.A2G1J8"/>
<accession>A2G1J8</accession>
<reference evidence="3" key="2">
    <citation type="journal article" date="2007" name="Science">
        <title>Draft genome sequence of the sexually transmitted pathogen Trichomonas vaginalis.</title>
        <authorList>
            <person name="Carlton J.M."/>
            <person name="Hirt R.P."/>
            <person name="Silva J.C."/>
            <person name="Delcher A.L."/>
            <person name="Schatz M."/>
            <person name="Zhao Q."/>
            <person name="Wortman J.R."/>
            <person name="Bidwell S.L."/>
            <person name="Alsmark U.C.M."/>
            <person name="Besteiro S."/>
            <person name="Sicheritz-Ponten T."/>
            <person name="Noel C.J."/>
            <person name="Dacks J.B."/>
            <person name="Foster P.G."/>
            <person name="Simillion C."/>
            <person name="Van de Peer Y."/>
            <person name="Miranda-Saavedra D."/>
            <person name="Barton G.J."/>
            <person name="Westrop G.D."/>
            <person name="Mueller S."/>
            <person name="Dessi D."/>
            <person name="Fiori P.L."/>
            <person name="Ren Q."/>
            <person name="Paulsen I."/>
            <person name="Zhang H."/>
            <person name="Bastida-Corcuera F.D."/>
            <person name="Simoes-Barbosa A."/>
            <person name="Brown M.T."/>
            <person name="Hayes R.D."/>
            <person name="Mukherjee M."/>
            <person name="Okumura C.Y."/>
            <person name="Schneider R."/>
            <person name="Smith A.J."/>
            <person name="Vanacova S."/>
            <person name="Villalvazo M."/>
            <person name="Haas B.J."/>
            <person name="Pertea M."/>
            <person name="Feldblyum T.V."/>
            <person name="Utterback T.R."/>
            <person name="Shu C.L."/>
            <person name="Osoegawa K."/>
            <person name="de Jong P.J."/>
            <person name="Hrdy I."/>
            <person name="Horvathova L."/>
            <person name="Zubacova Z."/>
            <person name="Dolezal P."/>
            <person name="Malik S.B."/>
            <person name="Logsdon J.M. Jr."/>
            <person name="Henze K."/>
            <person name="Gupta A."/>
            <person name="Wang C.C."/>
            <person name="Dunne R.L."/>
            <person name="Upcroft J.A."/>
            <person name="Upcroft P."/>
            <person name="White O."/>
            <person name="Salzberg S.L."/>
            <person name="Tang P."/>
            <person name="Chiu C.-H."/>
            <person name="Lee Y.-S."/>
            <person name="Embley T.M."/>
            <person name="Coombs G.H."/>
            <person name="Mottram J.C."/>
            <person name="Tachezy J."/>
            <person name="Fraser-Liggett C.M."/>
            <person name="Johnson P.J."/>
        </authorList>
    </citation>
    <scope>NUCLEOTIDE SEQUENCE [LARGE SCALE GENOMIC DNA]</scope>
    <source>
        <strain evidence="3">G3</strain>
    </source>
</reference>
<dbReference type="InParanoid" id="A2G1J8"/>
<dbReference type="GO" id="GO:0051301">
    <property type="term" value="P:cell division"/>
    <property type="evidence" value="ECO:0007669"/>
    <property type="project" value="UniProtKB-UniRule"/>
</dbReference>
<keyword evidence="1 2" id="KW-0195">Cyclin</keyword>
<dbReference type="SMR" id="A2G1J8"/>
<dbReference type="PIRSF" id="PIRSF027110">
    <property type="entry name" value="PREG"/>
    <property type="match status" value="1"/>
</dbReference>
<dbReference type="EMBL" id="DS114247">
    <property type="protein sequence ID" value="EAX88973.1"/>
    <property type="molecule type" value="Genomic_DNA"/>
</dbReference>
<reference evidence="3" key="1">
    <citation type="submission" date="2006-10" db="EMBL/GenBank/DDBJ databases">
        <authorList>
            <person name="Amadeo P."/>
            <person name="Zhao Q."/>
            <person name="Wortman J."/>
            <person name="Fraser-Liggett C."/>
            <person name="Carlton J."/>
        </authorList>
    </citation>
    <scope>NUCLEOTIDE SEQUENCE</scope>
    <source>
        <strain evidence="3">G3</strain>
    </source>
</reference>
<dbReference type="InterPro" id="IPR012389">
    <property type="entry name" value="Cyclin_P/U"/>
</dbReference>
<comment type="similarity">
    <text evidence="2">Belongs to the cyclin family.</text>
</comment>
<dbReference type="InterPro" id="IPR013922">
    <property type="entry name" value="Cyclin_PHO80-like"/>
</dbReference>
<dbReference type="Proteomes" id="UP000001542">
    <property type="component" value="Unassembled WGS sequence"/>
</dbReference>
<dbReference type="GO" id="GO:0019901">
    <property type="term" value="F:protein kinase binding"/>
    <property type="evidence" value="ECO:0007669"/>
    <property type="project" value="UniProtKB-UniRule"/>
</dbReference>
<dbReference type="VEuPathDB" id="TrichDB:TVAGG3_0377400"/>
<dbReference type="OMA" id="DPVTIFH"/>
<name>A2G1J8_TRIV3</name>
<dbReference type="OrthoDB" id="337735at2759"/>
<dbReference type="PANTHER" id="PTHR15615:SF108">
    <property type="entry name" value="PROTEIN CNPPD1"/>
    <property type="match status" value="1"/>
</dbReference>
<evidence type="ECO:0000256" key="2">
    <source>
        <dbReference type="PIRNR" id="PIRNR027110"/>
    </source>
</evidence>